<dbReference type="SMART" id="SM00252">
    <property type="entry name" value="SH2"/>
    <property type="match status" value="1"/>
</dbReference>
<organism evidence="4 5">
    <name type="scientific">Tetranychus urticae</name>
    <name type="common">Two-spotted spider mite</name>
    <dbReference type="NCBI Taxonomy" id="32264"/>
    <lineage>
        <taxon>Eukaryota</taxon>
        <taxon>Metazoa</taxon>
        <taxon>Ecdysozoa</taxon>
        <taxon>Arthropoda</taxon>
        <taxon>Chelicerata</taxon>
        <taxon>Arachnida</taxon>
        <taxon>Acari</taxon>
        <taxon>Acariformes</taxon>
        <taxon>Trombidiformes</taxon>
        <taxon>Prostigmata</taxon>
        <taxon>Eleutherengona</taxon>
        <taxon>Raphignathae</taxon>
        <taxon>Tetranychoidea</taxon>
        <taxon>Tetranychidae</taxon>
        <taxon>Tetranychus</taxon>
    </lineage>
</organism>
<keyword evidence="5" id="KW-1185">Reference proteome</keyword>
<evidence type="ECO:0000256" key="2">
    <source>
        <dbReference type="SAM" id="SignalP"/>
    </source>
</evidence>
<name>T1K558_TETUR</name>
<feature type="chain" id="PRO_5004580314" description="SH2 domain-containing protein" evidence="2">
    <location>
        <begin position="20"/>
        <end position="274"/>
    </location>
</feature>
<evidence type="ECO:0000313" key="4">
    <source>
        <dbReference type="EnsemblMetazoa" id="tetur05g05110.1"/>
    </source>
</evidence>
<dbReference type="HOGENOM" id="CLU_1016786_0_0_1"/>
<dbReference type="EnsemblMetazoa" id="tetur05g05110.1">
    <property type="protein sequence ID" value="tetur05g05110.1"/>
    <property type="gene ID" value="tetur05g05110"/>
</dbReference>
<dbReference type="EMBL" id="CAEY01001585">
    <property type="status" value="NOT_ANNOTATED_CDS"/>
    <property type="molecule type" value="Genomic_DNA"/>
</dbReference>
<dbReference type="CDD" id="cd00173">
    <property type="entry name" value="SH2"/>
    <property type="match status" value="1"/>
</dbReference>
<reference evidence="5" key="1">
    <citation type="submission" date="2011-08" db="EMBL/GenBank/DDBJ databases">
        <authorList>
            <person name="Rombauts S."/>
        </authorList>
    </citation>
    <scope>NUCLEOTIDE SEQUENCE</scope>
    <source>
        <strain evidence="5">London</strain>
    </source>
</reference>
<protein>
    <recommendedName>
        <fullName evidence="3">SH2 domain-containing protein</fullName>
    </recommendedName>
</protein>
<dbReference type="Pfam" id="PF00017">
    <property type="entry name" value="SH2"/>
    <property type="match status" value="1"/>
</dbReference>
<reference evidence="4" key="2">
    <citation type="submission" date="2015-06" db="UniProtKB">
        <authorList>
            <consortium name="EnsemblMetazoa"/>
        </authorList>
    </citation>
    <scope>IDENTIFICATION</scope>
</reference>
<dbReference type="PANTHER" id="PTHR15832:SF2">
    <property type="entry name" value="SH2 DOMAIN-CONTAINING PROTEIN"/>
    <property type="match status" value="1"/>
</dbReference>
<evidence type="ECO:0000256" key="1">
    <source>
        <dbReference type="PROSITE-ProRule" id="PRU00191"/>
    </source>
</evidence>
<proteinExistence type="predicted"/>
<dbReference type="InterPro" id="IPR000980">
    <property type="entry name" value="SH2"/>
</dbReference>
<dbReference type="PANTHER" id="PTHR15832">
    <property type="entry name" value="SHC (SRC HOMOLOGY DOMAIN C-TERMINAL) ADAPTOR HOMOLOG"/>
    <property type="match status" value="1"/>
</dbReference>
<feature type="signal peptide" evidence="2">
    <location>
        <begin position="1"/>
        <end position="19"/>
    </location>
</feature>
<dbReference type="Gene3D" id="3.30.505.10">
    <property type="entry name" value="SH2 domain"/>
    <property type="match status" value="1"/>
</dbReference>
<evidence type="ECO:0000313" key="5">
    <source>
        <dbReference type="Proteomes" id="UP000015104"/>
    </source>
</evidence>
<keyword evidence="2" id="KW-0732">Signal</keyword>
<keyword evidence="1" id="KW-0727">SH2 domain</keyword>
<accession>T1K558</accession>
<dbReference type="SUPFAM" id="SSF55550">
    <property type="entry name" value="SH2 domain"/>
    <property type="match status" value="1"/>
</dbReference>
<dbReference type="InterPro" id="IPR036860">
    <property type="entry name" value="SH2_dom_sf"/>
</dbReference>
<dbReference type="AlphaFoldDB" id="T1K558"/>
<sequence length="274" mass="29717">MVAIIGKIIIIQLTMVIQCQLIQCFSNGSSSLSSSKSMGNLGATYGPSCSRINQSNCSTSDCDLPSVYGSTANQQTGWFYGPICRDKAIAILAHQSIGSFLVRESTSKPGCYALSLRVPKRFQVTGVAHYLILTTSTGTLKIKGFTKEFSSLYSLIVHHSIMQELLPCPLDLSSIKHQQQQYNQTIIISPTEAQTQLMEDTTIKSNSPSMSTLNTSSATASSSAAKTSVTSGATSASSTITNYDNNEDLLVDIDSDPDYQRILTQFRKTMETCR</sequence>
<feature type="domain" description="SH2" evidence="3">
    <location>
        <begin position="78"/>
        <end position="160"/>
    </location>
</feature>
<dbReference type="PRINTS" id="PR00401">
    <property type="entry name" value="SH2DOMAIN"/>
</dbReference>
<dbReference type="eggNOG" id="ENOG502QR6J">
    <property type="taxonomic scope" value="Eukaryota"/>
</dbReference>
<dbReference type="Proteomes" id="UP000015104">
    <property type="component" value="Unassembled WGS sequence"/>
</dbReference>
<dbReference type="PROSITE" id="PS50001">
    <property type="entry name" value="SH2"/>
    <property type="match status" value="1"/>
</dbReference>
<evidence type="ECO:0000259" key="3">
    <source>
        <dbReference type="PROSITE" id="PS50001"/>
    </source>
</evidence>